<dbReference type="EMBL" id="AP021857">
    <property type="protein sequence ID" value="BBO19440.1"/>
    <property type="molecule type" value="Genomic_DNA"/>
</dbReference>
<accession>A0A809QVG8</accession>
<protein>
    <recommendedName>
        <fullName evidence="3">BrnT family toxin</fullName>
    </recommendedName>
</protein>
<dbReference type="AlphaFoldDB" id="A0A809QVG8"/>
<dbReference type="KEGG" id="ddz:DSYM_01390"/>
<reference evidence="1" key="1">
    <citation type="journal article" name="DNA Res.">
        <title>The physiological potential of anammox bacteria as revealed by their core genome structure.</title>
        <authorList>
            <person name="Okubo T."/>
            <person name="Toyoda A."/>
            <person name="Fukuhara K."/>
            <person name="Uchiyama I."/>
            <person name="Harigaya Y."/>
            <person name="Kuroiwa M."/>
            <person name="Suzuki T."/>
            <person name="Murakami Y."/>
            <person name="Suwa Y."/>
            <person name="Takami H."/>
        </authorList>
    </citation>
    <scope>NUCLEOTIDE SEQUENCE</scope>
    <source>
        <strain evidence="1">317325-3</strain>
    </source>
</reference>
<sequence length="90" mass="10855">MRYTYDPKKRAVNLKKHGLDFKDARQVIESERTVTFEDRRHDYGEQRFVPLGVLRDRVVVIATAETDEEIRVISMRKAERHETEIYYRNI</sequence>
<evidence type="ECO:0000313" key="1">
    <source>
        <dbReference type="EMBL" id="BBO19440.1"/>
    </source>
</evidence>
<dbReference type="InterPro" id="IPR007460">
    <property type="entry name" value="BrnT_toxin"/>
</dbReference>
<organism evidence="1 2">
    <name type="scientific">Candidatus Desulfobacillus denitrificans</name>
    <dbReference type="NCBI Taxonomy" id="2608985"/>
    <lineage>
        <taxon>Bacteria</taxon>
        <taxon>Pseudomonadati</taxon>
        <taxon>Pseudomonadota</taxon>
        <taxon>Betaproteobacteria</taxon>
        <taxon>Candidatus Desulfobacillus</taxon>
    </lineage>
</organism>
<gene>
    <name evidence="1" type="ORF">DSYM_01390</name>
</gene>
<dbReference type="Proteomes" id="UP000662914">
    <property type="component" value="Chromosome"/>
</dbReference>
<dbReference type="InterPro" id="IPR038573">
    <property type="entry name" value="BrnT_sf"/>
</dbReference>
<name>A0A809QVG8_9PROT</name>
<dbReference type="Gene3D" id="3.10.450.530">
    <property type="entry name" value="Ribonuclease toxin, BrnT, of type II toxin-antitoxin system"/>
    <property type="match status" value="1"/>
</dbReference>
<proteinExistence type="predicted"/>
<dbReference type="Pfam" id="PF04365">
    <property type="entry name" value="BrnT_toxin"/>
    <property type="match status" value="1"/>
</dbReference>
<evidence type="ECO:0008006" key="3">
    <source>
        <dbReference type="Google" id="ProtNLM"/>
    </source>
</evidence>
<evidence type="ECO:0000313" key="2">
    <source>
        <dbReference type="Proteomes" id="UP000662914"/>
    </source>
</evidence>